<dbReference type="EMBL" id="PDOC01000003">
    <property type="protein sequence ID" value="PIL45726.1"/>
    <property type="molecule type" value="Genomic_DNA"/>
</dbReference>
<accession>A0A2G8TI64</accession>
<organism evidence="1 2">
    <name type="scientific">Massilia eurypsychrophila</name>
    <dbReference type="NCBI Taxonomy" id="1485217"/>
    <lineage>
        <taxon>Bacteria</taxon>
        <taxon>Pseudomonadati</taxon>
        <taxon>Pseudomonadota</taxon>
        <taxon>Betaproteobacteria</taxon>
        <taxon>Burkholderiales</taxon>
        <taxon>Oxalobacteraceae</taxon>
        <taxon>Telluria group</taxon>
        <taxon>Massilia</taxon>
    </lineage>
</organism>
<evidence type="ECO:0000313" key="2">
    <source>
        <dbReference type="Proteomes" id="UP000230390"/>
    </source>
</evidence>
<reference evidence="1 2" key="1">
    <citation type="submission" date="2017-10" db="EMBL/GenBank/DDBJ databases">
        <title>Massilia psychrophilum sp. nov., a novel purple-pigmented bacterium isolated from Tianshan glacier, Xinjiang Municipality, China.</title>
        <authorList>
            <person name="Wang H."/>
        </authorList>
    </citation>
    <scope>NUCLEOTIDE SEQUENCE [LARGE SCALE GENOMIC DNA]</scope>
    <source>
        <strain evidence="1 2">JCM 30074</strain>
    </source>
</reference>
<keyword evidence="2" id="KW-1185">Reference proteome</keyword>
<dbReference type="RefSeq" id="WP_099787636.1">
    <property type="nucleotide sequence ID" value="NZ_JBHLYV010000029.1"/>
</dbReference>
<dbReference type="AlphaFoldDB" id="A0A2G8TI64"/>
<evidence type="ECO:0000313" key="1">
    <source>
        <dbReference type="EMBL" id="PIL45726.1"/>
    </source>
</evidence>
<dbReference type="Pfam" id="PF07087">
    <property type="entry name" value="DUF1353"/>
    <property type="match status" value="1"/>
</dbReference>
<comment type="caution">
    <text evidence="1">The sequence shown here is derived from an EMBL/GenBank/DDBJ whole genome shotgun (WGS) entry which is preliminary data.</text>
</comment>
<gene>
    <name evidence="1" type="ORF">CR105_06525</name>
</gene>
<name>A0A2G8TI64_9BURK</name>
<dbReference type="OrthoDB" id="7860705at2"/>
<protein>
    <recommendedName>
        <fullName evidence="3">DUF1353 domain-containing protein</fullName>
    </recommendedName>
</protein>
<dbReference type="InterPro" id="IPR010767">
    <property type="entry name" value="Phage_CGC-2007_Cje0229"/>
</dbReference>
<dbReference type="Proteomes" id="UP000230390">
    <property type="component" value="Unassembled WGS sequence"/>
</dbReference>
<sequence length="187" mass="20503">MLYGSFSGNPKTEWLSNEVDDSNMRMLEAFWYTDPQGRRWDAPKGGITNGASIPRTLWSSVGSPYTGKYRRAAIVHDFAVQMPGVLRDDADTMFYFACAAGGCALMDSKLLYAGVRIGTWGLATRDYAINIFTFASMAPRLPGQQTPAELAMRARYTVLAAELQDTADDFDAIRAAVARQLAVPGRA</sequence>
<evidence type="ECO:0008006" key="3">
    <source>
        <dbReference type="Google" id="ProtNLM"/>
    </source>
</evidence>
<proteinExistence type="predicted"/>